<protein>
    <submittedName>
        <fullName evidence="1">Uncharacterized protein</fullName>
    </submittedName>
</protein>
<organism evidence="1 2">
    <name type="scientific">Streptomyces natalensis ATCC 27448</name>
    <dbReference type="NCBI Taxonomy" id="1240678"/>
    <lineage>
        <taxon>Bacteria</taxon>
        <taxon>Bacillati</taxon>
        <taxon>Actinomycetota</taxon>
        <taxon>Actinomycetes</taxon>
        <taxon>Kitasatosporales</taxon>
        <taxon>Streptomycetaceae</taxon>
        <taxon>Streptomyces</taxon>
    </lineage>
</organism>
<accession>A0A0D7CN17</accession>
<proteinExistence type="predicted"/>
<name>A0A0D7CN17_9ACTN</name>
<dbReference type="Proteomes" id="UP000032458">
    <property type="component" value="Unassembled WGS sequence"/>
</dbReference>
<sequence>MTTTRRPEILAHLKAQNGIARETMAWLRNRFDPSWDKLSKPRSADISAWLQAQKILHQPAELPSRETEKVTLYSLDSVVGMVVAAARVEGPFSGNASFAHLFLQGHADGLAKREADDESAFGGE</sequence>
<evidence type="ECO:0000313" key="2">
    <source>
        <dbReference type="Proteomes" id="UP000032458"/>
    </source>
</evidence>
<dbReference type="EMBL" id="JRKI01000026">
    <property type="protein sequence ID" value="KIZ16812.1"/>
    <property type="molecule type" value="Genomic_DNA"/>
</dbReference>
<reference evidence="1 2" key="1">
    <citation type="submission" date="2014-09" db="EMBL/GenBank/DDBJ databases">
        <title>Draft genome sequence of Streptomyces natalensis ATCC 27448, producer of the antifungal pimaricin.</title>
        <authorList>
            <person name="Mendes M.V."/>
            <person name="Beites T."/>
            <person name="Pires S."/>
            <person name="Santos C.L."/>
            <person name="Moradas-Ferreira P."/>
        </authorList>
    </citation>
    <scope>NUCLEOTIDE SEQUENCE [LARGE SCALE GENOMIC DNA]</scope>
    <source>
        <strain evidence="1 2">ATCC 27448</strain>
    </source>
</reference>
<dbReference type="PATRIC" id="fig|1240678.4.peg.3702"/>
<comment type="caution">
    <text evidence="1">The sequence shown here is derived from an EMBL/GenBank/DDBJ whole genome shotgun (WGS) entry which is preliminary data.</text>
</comment>
<dbReference type="RefSeq" id="WP_030064745.1">
    <property type="nucleotide sequence ID" value="NZ_JRKI01000026.1"/>
</dbReference>
<dbReference type="AlphaFoldDB" id="A0A0D7CN17"/>
<keyword evidence="2" id="KW-1185">Reference proteome</keyword>
<evidence type="ECO:0000313" key="1">
    <source>
        <dbReference type="EMBL" id="KIZ16812.1"/>
    </source>
</evidence>
<gene>
    <name evidence="1" type="ORF">SNA_17570</name>
</gene>